<dbReference type="AlphaFoldDB" id="A0A5B7HKN1"/>
<evidence type="ECO:0000313" key="3">
    <source>
        <dbReference type="Proteomes" id="UP000324222"/>
    </source>
</evidence>
<reference evidence="2 3" key="1">
    <citation type="submission" date="2019-05" db="EMBL/GenBank/DDBJ databases">
        <title>Another draft genome of Portunus trituberculatus and its Hox gene families provides insights of decapod evolution.</title>
        <authorList>
            <person name="Jeong J.-H."/>
            <person name="Song I."/>
            <person name="Kim S."/>
            <person name="Choi T."/>
            <person name="Kim D."/>
            <person name="Ryu S."/>
            <person name="Kim W."/>
        </authorList>
    </citation>
    <scope>NUCLEOTIDE SEQUENCE [LARGE SCALE GENOMIC DNA]</scope>
    <source>
        <tissue evidence="2">Muscle</tissue>
    </source>
</reference>
<gene>
    <name evidence="2" type="ORF">E2C01_064978</name>
</gene>
<accession>A0A5B7HKN1</accession>
<protein>
    <submittedName>
        <fullName evidence="2">Uncharacterized protein</fullName>
    </submittedName>
</protein>
<feature type="region of interest" description="Disordered" evidence="1">
    <location>
        <begin position="49"/>
        <end position="75"/>
    </location>
</feature>
<proteinExistence type="predicted"/>
<evidence type="ECO:0000256" key="1">
    <source>
        <dbReference type="SAM" id="MobiDB-lite"/>
    </source>
</evidence>
<dbReference type="EMBL" id="VSRR010031592">
    <property type="protein sequence ID" value="MPC70723.1"/>
    <property type="molecule type" value="Genomic_DNA"/>
</dbReference>
<keyword evidence="3" id="KW-1185">Reference proteome</keyword>
<dbReference type="Proteomes" id="UP000324222">
    <property type="component" value="Unassembled WGS sequence"/>
</dbReference>
<name>A0A5B7HKN1_PORTR</name>
<sequence length="75" mass="7864">MPQTMQPLLSPHSTQPTAAGLLLAFDNGAAMVQWDHALFVGPVVLKLTGSNPGHSPRLGRASTQGNGSQMELDVN</sequence>
<organism evidence="2 3">
    <name type="scientific">Portunus trituberculatus</name>
    <name type="common">Swimming crab</name>
    <name type="synonym">Neptunus trituberculatus</name>
    <dbReference type="NCBI Taxonomy" id="210409"/>
    <lineage>
        <taxon>Eukaryota</taxon>
        <taxon>Metazoa</taxon>
        <taxon>Ecdysozoa</taxon>
        <taxon>Arthropoda</taxon>
        <taxon>Crustacea</taxon>
        <taxon>Multicrustacea</taxon>
        <taxon>Malacostraca</taxon>
        <taxon>Eumalacostraca</taxon>
        <taxon>Eucarida</taxon>
        <taxon>Decapoda</taxon>
        <taxon>Pleocyemata</taxon>
        <taxon>Brachyura</taxon>
        <taxon>Eubrachyura</taxon>
        <taxon>Portunoidea</taxon>
        <taxon>Portunidae</taxon>
        <taxon>Portuninae</taxon>
        <taxon>Portunus</taxon>
    </lineage>
</organism>
<comment type="caution">
    <text evidence="2">The sequence shown here is derived from an EMBL/GenBank/DDBJ whole genome shotgun (WGS) entry which is preliminary data.</text>
</comment>
<evidence type="ECO:0000313" key="2">
    <source>
        <dbReference type="EMBL" id="MPC70723.1"/>
    </source>
</evidence>